<gene>
    <name evidence="1" type="ORF">AUJ95_04890</name>
</gene>
<evidence type="ECO:0000313" key="2">
    <source>
        <dbReference type="Proteomes" id="UP000183085"/>
    </source>
</evidence>
<dbReference type="STRING" id="1817895.AUJ95_04890"/>
<name>A0A1J5EA21_9BACT</name>
<comment type="caution">
    <text evidence="1">The sequence shown here is derived from an EMBL/GenBank/DDBJ whole genome shotgun (WGS) entry which is preliminary data.</text>
</comment>
<sequence>MIATVATKRRTPTRGCPYGECVALRYNIKPKEGITHVKKYRGKWGQHPIFRRKNRVLSPFPPR</sequence>
<reference evidence="1 2" key="1">
    <citation type="journal article" date="2016" name="Environ. Microbiol.">
        <title>Genomic resolution of a cold subsurface aquifer community provides metabolic insights for novel microbes adapted to high CO concentrations.</title>
        <authorList>
            <person name="Probst A.J."/>
            <person name="Castelle C.J."/>
            <person name="Singh A."/>
            <person name="Brown C.T."/>
            <person name="Anantharaman K."/>
            <person name="Sharon I."/>
            <person name="Hug L.A."/>
            <person name="Burstein D."/>
            <person name="Emerson J.B."/>
            <person name="Thomas B.C."/>
            <person name="Banfield J.F."/>
        </authorList>
    </citation>
    <scope>NUCLEOTIDE SEQUENCE [LARGE SCALE GENOMIC DNA]</scope>
    <source>
        <strain evidence="1">CG2_30_40_21</strain>
    </source>
</reference>
<proteinExistence type="predicted"/>
<protein>
    <submittedName>
        <fullName evidence="1">Uncharacterized protein</fullName>
    </submittedName>
</protein>
<dbReference type="Proteomes" id="UP000183085">
    <property type="component" value="Unassembled WGS sequence"/>
</dbReference>
<accession>A0A1J5EA21</accession>
<dbReference type="EMBL" id="MNYI01000129">
    <property type="protein sequence ID" value="OIP40118.1"/>
    <property type="molecule type" value="Genomic_DNA"/>
</dbReference>
<evidence type="ECO:0000313" key="1">
    <source>
        <dbReference type="EMBL" id="OIP40118.1"/>
    </source>
</evidence>
<organism evidence="1 2">
    <name type="scientific">Candidatus Desantisbacteria bacterium CG2_30_40_21</name>
    <dbReference type="NCBI Taxonomy" id="1817895"/>
    <lineage>
        <taxon>Bacteria</taxon>
        <taxon>Candidatus Desantisiibacteriota</taxon>
    </lineage>
</organism>
<dbReference type="AlphaFoldDB" id="A0A1J5EA21"/>